<evidence type="ECO:0000313" key="2">
    <source>
        <dbReference type="EMBL" id="GAA1755311.1"/>
    </source>
</evidence>
<comment type="caution">
    <text evidence="2">The sequence shown here is derived from an EMBL/GenBank/DDBJ whole genome shotgun (WGS) entry which is preliminary data.</text>
</comment>
<gene>
    <name evidence="2" type="ORF">GCM10009681_28080</name>
</gene>
<dbReference type="InterPro" id="IPR015002">
    <property type="entry name" value="T6SS_Tdi1_C"/>
</dbReference>
<reference evidence="2 3" key="1">
    <citation type="journal article" date="2019" name="Int. J. Syst. Evol. Microbiol.">
        <title>The Global Catalogue of Microorganisms (GCM) 10K type strain sequencing project: providing services to taxonomists for standard genome sequencing and annotation.</title>
        <authorList>
            <consortium name="The Broad Institute Genomics Platform"/>
            <consortium name="The Broad Institute Genome Sequencing Center for Infectious Disease"/>
            <person name="Wu L."/>
            <person name="Ma J."/>
        </authorList>
    </citation>
    <scope>NUCLEOTIDE SEQUENCE [LARGE SCALE GENOMIC DNA]</scope>
    <source>
        <strain evidence="2 3">JCM 13249</strain>
    </source>
</reference>
<accession>A0ABN2KG82</accession>
<evidence type="ECO:0000313" key="3">
    <source>
        <dbReference type="Proteomes" id="UP001500655"/>
    </source>
</evidence>
<organism evidence="2 3">
    <name type="scientific">Luedemannella helvata</name>
    <dbReference type="NCBI Taxonomy" id="349315"/>
    <lineage>
        <taxon>Bacteria</taxon>
        <taxon>Bacillati</taxon>
        <taxon>Actinomycetota</taxon>
        <taxon>Actinomycetes</taxon>
        <taxon>Micromonosporales</taxon>
        <taxon>Micromonosporaceae</taxon>
        <taxon>Luedemannella</taxon>
    </lineage>
</organism>
<dbReference type="RefSeq" id="WP_344081333.1">
    <property type="nucleotide sequence ID" value="NZ_BAAALS010000012.1"/>
</dbReference>
<protein>
    <recommendedName>
        <fullName evidence="1">T6SS immunity protein Tdi1 C-terminal domain-containing protein</fullName>
    </recommendedName>
</protein>
<name>A0ABN2KG82_9ACTN</name>
<dbReference type="Proteomes" id="UP001500655">
    <property type="component" value="Unassembled WGS sequence"/>
</dbReference>
<proteinExistence type="predicted"/>
<evidence type="ECO:0000259" key="1">
    <source>
        <dbReference type="Pfam" id="PF08906"/>
    </source>
</evidence>
<dbReference type="Pfam" id="PF08906">
    <property type="entry name" value="T6SS_Tdi1_C"/>
    <property type="match status" value="1"/>
</dbReference>
<dbReference type="EMBL" id="BAAALS010000012">
    <property type="protein sequence ID" value="GAA1755311.1"/>
    <property type="molecule type" value="Genomic_DNA"/>
</dbReference>
<feature type="domain" description="T6SS immunity protein Tdi1 C-terminal" evidence="1">
    <location>
        <begin position="68"/>
        <end position="134"/>
    </location>
</feature>
<keyword evidence="3" id="KW-1185">Reference proteome</keyword>
<sequence>MEWTRTFSQEQYDAALAGWRWLPLDGLAAQFTSYFGDVFLSSPQGWWFLDTIEGDVKLCWPTREALELDLATEEGQNRYLLAPLAEAAQRRGLSLGPDQVFDFMPPPVLGGSFDVANITVEDFVVSINIAGQLHQQLRDLPPGTPIGQIKIEGP</sequence>